<accession>A0AA91M590</accession>
<feature type="domain" description="Putative Flp pilus-assembly TadG-like N-terminal" evidence="1">
    <location>
        <begin position="2"/>
        <end position="43"/>
    </location>
</feature>
<keyword evidence="2" id="KW-0378">Hydrolase</keyword>
<dbReference type="NCBIfam" id="TIGR03816">
    <property type="entry name" value="tadE_like_DECH"/>
    <property type="match status" value="1"/>
</dbReference>
<keyword evidence="2" id="KW-0067">ATP-binding</keyword>
<name>A0AA91M590_9MYCO</name>
<sequence>MAAAAMIAALLSLTGGGFLLGTAVIARHRAQAVADLAALAGAGRVPAGPASACAQASVLSSRMHGSEFNCTVDGLDVVVTVAMPVPGWRLGPARAAARAGPVG</sequence>
<protein>
    <submittedName>
        <fullName evidence="2">Helicase</fullName>
    </submittedName>
</protein>
<evidence type="ECO:0000313" key="2">
    <source>
        <dbReference type="EMBL" id="ORB00560.1"/>
    </source>
</evidence>
<dbReference type="Pfam" id="PF13400">
    <property type="entry name" value="Tad"/>
    <property type="match status" value="1"/>
</dbReference>
<dbReference type="Proteomes" id="UP000192320">
    <property type="component" value="Unassembled WGS sequence"/>
</dbReference>
<dbReference type="InterPro" id="IPR021202">
    <property type="entry name" value="Rv3654c-like"/>
</dbReference>
<dbReference type="RefSeq" id="WP_234807019.1">
    <property type="nucleotide sequence ID" value="NZ_AP022589.1"/>
</dbReference>
<keyword evidence="2" id="KW-0547">Nucleotide-binding</keyword>
<comment type="caution">
    <text evidence="2">The sequence shown here is derived from an EMBL/GenBank/DDBJ whole genome shotgun (WGS) entry which is preliminary data.</text>
</comment>
<dbReference type="AlphaFoldDB" id="A0AA91M590"/>
<dbReference type="EMBL" id="MVHZ01000010">
    <property type="protein sequence ID" value="ORB00560.1"/>
    <property type="molecule type" value="Genomic_DNA"/>
</dbReference>
<dbReference type="InterPro" id="IPR028087">
    <property type="entry name" value="Tad_N"/>
</dbReference>
<evidence type="ECO:0000259" key="1">
    <source>
        <dbReference type="Pfam" id="PF13400"/>
    </source>
</evidence>
<proteinExistence type="predicted"/>
<reference evidence="2 3" key="1">
    <citation type="submission" date="2017-02" db="EMBL/GenBank/DDBJ databases">
        <title>The new phylogeny of genus Mycobacterium.</title>
        <authorList>
            <person name="Tortoli E."/>
            <person name="Trovato A."/>
            <person name="Cirillo D.M."/>
        </authorList>
    </citation>
    <scope>NUCLEOTIDE SEQUENCE [LARGE SCALE GENOMIC DNA]</scope>
    <source>
        <strain evidence="2 3">DSM 45633</strain>
    </source>
</reference>
<organism evidence="2 3">
    <name type="scientific">Mycolicibacter minnesotensis</name>
    <dbReference type="NCBI Taxonomy" id="1118379"/>
    <lineage>
        <taxon>Bacteria</taxon>
        <taxon>Bacillati</taxon>
        <taxon>Actinomycetota</taxon>
        <taxon>Actinomycetes</taxon>
        <taxon>Mycobacteriales</taxon>
        <taxon>Mycobacteriaceae</taxon>
        <taxon>Mycolicibacter</taxon>
    </lineage>
</organism>
<keyword evidence="3" id="KW-1185">Reference proteome</keyword>
<keyword evidence="2" id="KW-0347">Helicase</keyword>
<evidence type="ECO:0000313" key="3">
    <source>
        <dbReference type="Proteomes" id="UP000192320"/>
    </source>
</evidence>
<dbReference type="GO" id="GO:0004386">
    <property type="term" value="F:helicase activity"/>
    <property type="evidence" value="ECO:0007669"/>
    <property type="project" value="UniProtKB-KW"/>
</dbReference>
<gene>
    <name evidence="2" type="ORF">BST33_11370</name>
</gene>